<dbReference type="AlphaFoldDB" id="A0A3B0UQN4"/>
<reference evidence="1" key="1">
    <citation type="submission" date="2018-06" db="EMBL/GenBank/DDBJ databases">
        <authorList>
            <person name="Zhirakovskaya E."/>
        </authorList>
    </citation>
    <scope>NUCLEOTIDE SEQUENCE</scope>
</reference>
<accession>A0A3B0UQN4</accession>
<dbReference type="InterPro" id="IPR003477">
    <property type="entry name" value="PemK-like"/>
</dbReference>
<dbReference type="InterPro" id="IPR011067">
    <property type="entry name" value="Plasmid_toxin/cell-grow_inhib"/>
</dbReference>
<sequence>MNLKFQRGDVVLIRFPFTDLSGSKRRPSVILAEYSSDIVVAFVSSVLPTKPEQSDILLKPSSPFFLMTGLKKASVVRLRKVATLECELVTRRLGKLEPELLTAVDKALVHGLGINTSYIVRETYQNLAVILQNQGETAVISYIQASA</sequence>
<name>A0A3B0UQN4_9ZZZZ</name>
<gene>
    <name evidence="1" type="ORF">MNBD_CHLOROFLEXI01-2096</name>
</gene>
<dbReference type="Gene3D" id="2.30.30.110">
    <property type="match status" value="1"/>
</dbReference>
<proteinExistence type="predicted"/>
<dbReference type="EMBL" id="UOEU01000221">
    <property type="protein sequence ID" value="VAW31450.1"/>
    <property type="molecule type" value="Genomic_DNA"/>
</dbReference>
<dbReference type="GO" id="GO:0003677">
    <property type="term" value="F:DNA binding"/>
    <property type="evidence" value="ECO:0007669"/>
    <property type="project" value="InterPro"/>
</dbReference>
<protein>
    <recommendedName>
        <fullName evidence="2">Death on curing protein, Doc toxin</fullName>
    </recommendedName>
</protein>
<evidence type="ECO:0000313" key="1">
    <source>
        <dbReference type="EMBL" id="VAW31450.1"/>
    </source>
</evidence>
<organism evidence="1">
    <name type="scientific">hydrothermal vent metagenome</name>
    <dbReference type="NCBI Taxonomy" id="652676"/>
    <lineage>
        <taxon>unclassified sequences</taxon>
        <taxon>metagenomes</taxon>
        <taxon>ecological metagenomes</taxon>
    </lineage>
</organism>
<dbReference type="SUPFAM" id="SSF50118">
    <property type="entry name" value="Cell growth inhibitor/plasmid maintenance toxic component"/>
    <property type="match status" value="1"/>
</dbReference>
<evidence type="ECO:0008006" key="2">
    <source>
        <dbReference type="Google" id="ProtNLM"/>
    </source>
</evidence>
<dbReference type="Pfam" id="PF02452">
    <property type="entry name" value="PemK_toxin"/>
    <property type="match status" value="1"/>
</dbReference>